<keyword evidence="3" id="KW-1185">Reference proteome</keyword>
<reference evidence="2 3" key="1">
    <citation type="submission" date="2012-03" db="EMBL/GenBank/DDBJ databases">
        <title>Whole Genome Assembly of Papio anubis.</title>
        <authorList>
            <person name="Liu Y.L."/>
            <person name="Abraham K.A."/>
            <person name="Akbar H.A."/>
            <person name="Ali S.A."/>
            <person name="Anosike U.A."/>
            <person name="Aqrawi P.A."/>
            <person name="Arias F.A."/>
            <person name="Attaway T.A."/>
            <person name="Awwad R.A."/>
            <person name="Babu C.B."/>
            <person name="Bandaranaike D.B."/>
            <person name="Battles P.B."/>
            <person name="Bell A.B."/>
            <person name="Beltran B.B."/>
            <person name="Berhane-Mersha D.B."/>
            <person name="Bess C.B."/>
            <person name="Bickham C.B."/>
            <person name="Bolden T.B."/>
            <person name="Carter K.C."/>
            <person name="Chau D.C."/>
            <person name="Chavez A.C."/>
            <person name="Clerc-Blankenburg K.C."/>
            <person name="Coyle M.C."/>
            <person name="Dao M.D."/>
            <person name="Davila M.L.D."/>
            <person name="Davy-Carroll L.D."/>
            <person name="Denson S.D."/>
            <person name="Dinh H.D."/>
            <person name="Fernandez S.F."/>
            <person name="Fernando P.F."/>
            <person name="Forbes L.F."/>
            <person name="Francis C.F."/>
            <person name="Francisco L.F."/>
            <person name="Fu Q.F."/>
            <person name="Garcia-Iii R.G."/>
            <person name="Garrett T.G."/>
            <person name="Gross S.G."/>
            <person name="Gubbala S.G."/>
            <person name="Hirani K.H."/>
            <person name="Hogues M.H."/>
            <person name="Hollins B.H."/>
            <person name="Jackson L.J."/>
            <person name="Javaid M.J."/>
            <person name="Jhangiani S.J."/>
            <person name="Johnson A.J."/>
            <person name="Johnson B.J."/>
            <person name="Jones J.J."/>
            <person name="Joshi V.J."/>
            <person name="Kalu J.K."/>
            <person name="Khan N.K."/>
            <person name="Korchina V.K."/>
            <person name="Kovar C.K."/>
            <person name="Lago L.L."/>
            <person name="Lara F.L."/>
            <person name="Le T.-K.L."/>
            <person name="Lee S.L."/>
            <person name="Legall-Iii F.L."/>
            <person name="Lemon S.L."/>
            <person name="Liu J.L."/>
            <person name="Liu Y.-S.L."/>
            <person name="Liyanage D.L."/>
            <person name="Lopez J.L."/>
            <person name="Lorensuhewa L.L."/>
            <person name="Mata R.M."/>
            <person name="Mathew T.M."/>
            <person name="Mercado C.M."/>
            <person name="Mercado I.M."/>
            <person name="Morales K.M."/>
            <person name="Morgan M.M."/>
            <person name="Munidasa M.M."/>
            <person name="Ngo D.N."/>
            <person name="Nguyen L.N."/>
            <person name="Nguyen T.N."/>
            <person name="Nguyen N.N."/>
            <person name="Obregon M.O."/>
            <person name="Okwuonu G.O."/>
            <person name="Ongeri F.O."/>
            <person name="Onwere C.O."/>
            <person name="Osifeso I.O."/>
            <person name="Parra A.P."/>
            <person name="Patil S.P."/>
            <person name="Perez A.P."/>
            <person name="Perez Y.P."/>
            <person name="Pham C.P."/>
            <person name="Pu L.-L.P."/>
            <person name="Puazo M.P."/>
            <person name="Quiroz J.Q."/>
            <person name="Rouhana J.R."/>
            <person name="Ruiz M.R."/>
            <person name="Ruiz S.-J.R."/>
            <person name="Saada N.S."/>
            <person name="Santibanez J.S."/>
            <person name="Scheel M.S."/>
            <person name="Schneider B.S."/>
            <person name="Simmons D.S."/>
            <person name="Sisson I.S."/>
            <person name="Tang L.-Y.T."/>
            <person name="Thornton R.T."/>
            <person name="Tisius J.T."/>
            <person name="Toledanes G.T."/>
            <person name="Trejos Z.T."/>
            <person name="Usmani K.U."/>
            <person name="Varghese R.V."/>
            <person name="Vattathil S.V."/>
            <person name="Vee V.V."/>
            <person name="Walker D.W."/>
            <person name="Weissenberger G.W."/>
            <person name="White C.W."/>
            <person name="Williams A.W."/>
            <person name="Woodworth J.W."/>
            <person name="Wright R.W."/>
            <person name="Zhu Y.Z."/>
            <person name="Han Y.H."/>
            <person name="Newsham I.N."/>
            <person name="Nazareth L.N."/>
            <person name="Worley K.W."/>
            <person name="Muzny D.M."/>
            <person name="Rogers J.R."/>
            <person name="Gibbs R.G."/>
        </authorList>
    </citation>
    <scope>NUCLEOTIDE SEQUENCE [LARGE SCALE GENOMIC DNA]</scope>
</reference>
<dbReference type="Ensembl" id="ENSPANT00000008049.3">
    <property type="protein sequence ID" value="ENSPANP00000016060.3"/>
    <property type="gene ID" value="ENSPANG00000009533.4"/>
</dbReference>
<reference evidence="2" key="2">
    <citation type="submission" date="2025-08" db="UniProtKB">
        <authorList>
            <consortium name="Ensembl"/>
        </authorList>
    </citation>
    <scope>IDENTIFICATION</scope>
</reference>
<evidence type="ECO:0000256" key="1">
    <source>
        <dbReference type="SAM" id="MobiDB-lite"/>
    </source>
</evidence>
<evidence type="ECO:0000313" key="3">
    <source>
        <dbReference type="Proteomes" id="UP000028761"/>
    </source>
</evidence>
<name>A0A096NSN9_PAPAN</name>
<protein>
    <submittedName>
        <fullName evidence="2">RNA binding motif protein 43</fullName>
    </submittedName>
</protein>
<evidence type="ECO:0000313" key="2">
    <source>
        <dbReference type="Ensembl" id="ENSPANP00000016060.3"/>
    </source>
</evidence>
<dbReference type="Proteomes" id="UP000028761">
    <property type="component" value="Chromosome 10"/>
</dbReference>
<sequence>MHHPQNPQISCRGILSASLQRASKSCKNTEGVWAGAGNSTPESELPPTGHEVADSRIGWKGRPFLRSLQGSGNKKTKPKPACSLLSPSPAFRWLWASCGRRGRVSPPPWQVPFALDFAEQASVLNVKESKAPERTAVVAGLPVGLFSDQLLALLVKSHFQDIKNEGGDVEDVIYPTRTKGVAYVIFKEKKVAENVIRQKKHRLARKARHAELTVSHFSDKIFSSVNAILDLSVFGKEVTLETLVKDLKKKIPSLNFSPLKPNGRISVEGSFLAVKRLKESLLVRACSLLEKDRNFTSEGRKWNRQNPQRSLQRSNNPLASVRTLVPETARSGEMLVLDTDVFLYLHHKCRSYESTLKKFCILSQEKVDGEITTICLKNIQVGSQPNNAKHVKELIEEWSHALYLKLRKETFILEGKEKKEKRMIKWACEQLSSRYPEVLINFYRTHVDIIGSSSDTYLFKKGVMKLIGQKVS</sequence>
<dbReference type="PANTHER" id="PTHR15225:SF8">
    <property type="entry name" value="RNA-BINDING PROTEIN 43"/>
    <property type="match status" value="1"/>
</dbReference>
<dbReference type="InterPro" id="IPR012677">
    <property type="entry name" value="Nucleotide-bd_a/b_plait_sf"/>
</dbReference>
<dbReference type="OMA" id="FYETHID"/>
<dbReference type="AlphaFoldDB" id="A0A096NSN9"/>
<organism evidence="2 3">
    <name type="scientific">Papio anubis</name>
    <name type="common">Olive baboon</name>
    <dbReference type="NCBI Taxonomy" id="9555"/>
    <lineage>
        <taxon>Eukaryota</taxon>
        <taxon>Metazoa</taxon>
        <taxon>Chordata</taxon>
        <taxon>Craniata</taxon>
        <taxon>Vertebrata</taxon>
        <taxon>Euteleostomi</taxon>
        <taxon>Mammalia</taxon>
        <taxon>Eutheria</taxon>
        <taxon>Euarchontoglires</taxon>
        <taxon>Primates</taxon>
        <taxon>Haplorrhini</taxon>
        <taxon>Catarrhini</taxon>
        <taxon>Cercopithecidae</taxon>
        <taxon>Cercopithecinae</taxon>
        <taxon>Papio</taxon>
    </lineage>
</organism>
<reference evidence="2" key="3">
    <citation type="submission" date="2025-09" db="UniProtKB">
        <authorList>
            <consortium name="Ensembl"/>
        </authorList>
    </citation>
    <scope>IDENTIFICATION</scope>
</reference>
<proteinExistence type="predicted"/>
<dbReference type="Gene3D" id="3.30.70.330">
    <property type="match status" value="1"/>
</dbReference>
<dbReference type="Bgee" id="ENSPANG00000009533">
    <property type="expression patterns" value="Expressed in prostate gland and 63 other cell types or tissues"/>
</dbReference>
<dbReference type="PANTHER" id="PTHR15225">
    <property type="entry name" value="INTERFERON-INDUCED PROTEIN 35/NMI N-MYC/STAT INTERACTING PROTEIN"/>
    <property type="match status" value="1"/>
</dbReference>
<dbReference type="CDD" id="cd12546">
    <property type="entry name" value="RRM_RBM43"/>
    <property type="match status" value="1"/>
</dbReference>
<dbReference type="STRING" id="9555.ENSPANP00000016060"/>
<feature type="region of interest" description="Disordered" evidence="1">
    <location>
        <begin position="33"/>
        <end position="56"/>
    </location>
</feature>
<gene>
    <name evidence="2" type="primary">RBM43</name>
</gene>
<dbReference type="GeneTree" id="ENSGT00530000063686"/>
<accession>A0A096NSN9</accession>